<feature type="compositionally biased region" description="Basic residues" evidence="5">
    <location>
        <begin position="483"/>
        <end position="493"/>
    </location>
</feature>
<dbReference type="EMBL" id="NAJN01002343">
    <property type="protein sequence ID" value="TKA53941.1"/>
    <property type="molecule type" value="Genomic_DNA"/>
</dbReference>
<sequence length="547" mass="60867">MSPPPQDSGSPDPHGDPKPPTIAAFAPASINHSPSLKQRSTILVHRKSPLLVATPPQVTRALAHSHPFLVPLNRIAGLLSWTTEDPWESFLLVAAFWSVTLYGDVVVRFAGPIILVTLLIVGMYSRRYSPLSSTGWTGEKAQKGHKRENSESSVRHHKSLDEIVDTLKDFTSRCNILLDPLLRLTDFLSTQRTATSATTRPALTTLFIRILLVTPVWILLTLPPLRVVTTKRVILTFGTLFLMRRVCTTLTGLNFGEPVAKIDGKPPPLPPRKAKTANEVAASLTAKRRPESSGVRFTFTLYENQRRWLGIGWTSSMLAYERAAWTDEHLNPAPTIELFELPDVEGGHARWRWAEGSKWLVEGEENEGQTVVDDSKGNTSGSHTGDEGWIYYDSKWRDGRRGQDGWGRYTRRRKWYRDAELVEVTSSTEITPSPTPQPAASYPNRPSLSEAASPTPPTLPPRDPPPDYSAATKEDADGGSNKAPKRGWFRKHNRDGSEASAVLSTGSGRSERSLEEDEDLHDVHTPMRLRERESEWGLGDDARMELG</sequence>
<dbReference type="InterPro" id="IPR010482">
    <property type="entry name" value="TECPR1-like_DysF"/>
</dbReference>
<feature type="compositionally biased region" description="Pro residues" evidence="5">
    <location>
        <begin position="454"/>
        <end position="467"/>
    </location>
</feature>
<organism evidence="8 9">
    <name type="scientific">Cryomyces minteri</name>
    <dbReference type="NCBI Taxonomy" id="331657"/>
    <lineage>
        <taxon>Eukaryota</taxon>
        <taxon>Fungi</taxon>
        <taxon>Dikarya</taxon>
        <taxon>Ascomycota</taxon>
        <taxon>Pezizomycotina</taxon>
        <taxon>Dothideomycetes</taxon>
        <taxon>Dothideomycetes incertae sedis</taxon>
        <taxon>Cryomyces</taxon>
    </lineage>
</organism>
<feature type="region of interest" description="Disordered" evidence="5">
    <location>
        <begin position="1"/>
        <end position="21"/>
    </location>
</feature>
<dbReference type="SMART" id="SM00693">
    <property type="entry name" value="DysFN"/>
    <property type="match status" value="1"/>
</dbReference>
<feature type="domain" description="Peroxin/Ferlin" evidence="7">
    <location>
        <begin position="294"/>
        <end position="362"/>
    </location>
</feature>
<dbReference type="STRING" id="331657.A0A4U0VW57"/>
<feature type="region of interest" description="Disordered" evidence="5">
    <location>
        <begin position="363"/>
        <end position="384"/>
    </location>
</feature>
<dbReference type="Proteomes" id="UP000308768">
    <property type="component" value="Unassembled WGS sequence"/>
</dbReference>
<accession>A0A4U0VW57</accession>
<reference evidence="8 9" key="1">
    <citation type="submission" date="2017-03" db="EMBL/GenBank/DDBJ databases">
        <title>Genomes of endolithic fungi from Antarctica.</title>
        <authorList>
            <person name="Coleine C."/>
            <person name="Masonjones S."/>
            <person name="Stajich J.E."/>
        </authorList>
    </citation>
    <scope>NUCLEOTIDE SEQUENCE [LARGE SCALE GENOMIC DNA]</scope>
    <source>
        <strain evidence="8 9">CCFEE 5187</strain>
    </source>
</reference>
<dbReference type="PANTHER" id="PTHR31679">
    <property type="entry name" value="PEROXISOMAL MEMBRANE PROTEIN PEX30-RELATED"/>
    <property type="match status" value="1"/>
</dbReference>
<dbReference type="GO" id="GO:0005778">
    <property type="term" value="C:peroxisomal membrane"/>
    <property type="evidence" value="ECO:0007669"/>
    <property type="project" value="TreeGrafter"/>
</dbReference>
<dbReference type="OrthoDB" id="5586090at2759"/>
<evidence type="ECO:0000259" key="7">
    <source>
        <dbReference type="SMART" id="SM00693"/>
    </source>
</evidence>
<keyword evidence="3 6" id="KW-1133">Transmembrane helix</keyword>
<feature type="region of interest" description="Disordered" evidence="5">
    <location>
        <begin position="423"/>
        <end position="547"/>
    </location>
</feature>
<evidence type="ECO:0000256" key="3">
    <source>
        <dbReference type="ARBA" id="ARBA00022989"/>
    </source>
</evidence>
<evidence type="ECO:0000256" key="2">
    <source>
        <dbReference type="ARBA" id="ARBA00022692"/>
    </source>
</evidence>
<dbReference type="PANTHER" id="PTHR31679:SF2">
    <property type="entry name" value="PEROXISOMAL MEMBRANE PROTEIN PEX30-RELATED"/>
    <property type="match status" value="1"/>
</dbReference>
<evidence type="ECO:0000256" key="1">
    <source>
        <dbReference type="ARBA" id="ARBA00004127"/>
    </source>
</evidence>
<keyword evidence="4 6" id="KW-0472">Membrane</keyword>
<dbReference type="InterPro" id="IPR052646">
    <property type="entry name" value="Peroxisomal_PEX28-32"/>
</dbReference>
<keyword evidence="9" id="KW-1185">Reference proteome</keyword>
<feature type="compositionally biased region" description="Basic and acidic residues" evidence="5">
    <location>
        <begin position="521"/>
        <end position="547"/>
    </location>
</feature>
<feature type="transmembrane region" description="Helical" evidence="6">
    <location>
        <begin position="105"/>
        <end position="124"/>
    </location>
</feature>
<evidence type="ECO:0000256" key="4">
    <source>
        <dbReference type="ARBA" id="ARBA00023136"/>
    </source>
</evidence>
<dbReference type="GO" id="GO:0007031">
    <property type="term" value="P:peroxisome organization"/>
    <property type="evidence" value="ECO:0007669"/>
    <property type="project" value="UniProtKB-ARBA"/>
</dbReference>
<comment type="subcellular location">
    <subcellularLocation>
        <location evidence="1">Endomembrane system</location>
        <topology evidence="1">Multi-pass membrane protein</topology>
    </subcellularLocation>
</comment>
<dbReference type="AlphaFoldDB" id="A0A4U0VW57"/>
<feature type="region of interest" description="Disordered" evidence="5">
    <location>
        <begin position="130"/>
        <end position="154"/>
    </location>
</feature>
<dbReference type="InterPro" id="IPR006614">
    <property type="entry name" value="Peroxin/Ferlin"/>
</dbReference>
<evidence type="ECO:0000256" key="6">
    <source>
        <dbReference type="SAM" id="Phobius"/>
    </source>
</evidence>
<feature type="transmembrane region" description="Helical" evidence="6">
    <location>
        <begin position="206"/>
        <end position="225"/>
    </location>
</feature>
<dbReference type="Pfam" id="PF06398">
    <property type="entry name" value="Pex24p"/>
    <property type="match status" value="1"/>
</dbReference>
<dbReference type="GO" id="GO:0012505">
    <property type="term" value="C:endomembrane system"/>
    <property type="evidence" value="ECO:0007669"/>
    <property type="project" value="UniProtKB-SubCell"/>
</dbReference>
<evidence type="ECO:0000313" key="8">
    <source>
        <dbReference type="EMBL" id="TKA53941.1"/>
    </source>
</evidence>
<proteinExistence type="predicted"/>
<name>A0A4U0VW57_9PEZI</name>
<evidence type="ECO:0000256" key="5">
    <source>
        <dbReference type="SAM" id="MobiDB-lite"/>
    </source>
</evidence>
<evidence type="ECO:0000313" key="9">
    <source>
        <dbReference type="Proteomes" id="UP000308768"/>
    </source>
</evidence>
<gene>
    <name evidence="8" type="ORF">B0A49_10262</name>
</gene>
<protein>
    <recommendedName>
        <fullName evidence="7">Peroxin/Ferlin domain-containing protein</fullName>
    </recommendedName>
</protein>
<keyword evidence="2 6" id="KW-0812">Transmembrane</keyword>
<comment type="caution">
    <text evidence="8">The sequence shown here is derived from an EMBL/GenBank/DDBJ whole genome shotgun (WGS) entry which is preliminary data.</text>
</comment>